<evidence type="ECO:0000313" key="6">
    <source>
        <dbReference type="Proteomes" id="UP000182762"/>
    </source>
</evidence>
<dbReference type="Proteomes" id="UP000182762">
    <property type="component" value="Unassembled WGS sequence"/>
</dbReference>
<organism evidence="5 6">
    <name type="scientific">Priestia endophytica DSM 13796</name>
    <dbReference type="NCBI Taxonomy" id="1121089"/>
    <lineage>
        <taxon>Bacteria</taxon>
        <taxon>Bacillati</taxon>
        <taxon>Bacillota</taxon>
        <taxon>Bacilli</taxon>
        <taxon>Bacillales</taxon>
        <taxon>Bacillaceae</taxon>
        <taxon>Priestia</taxon>
    </lineage>
</organism>
<dbReference type="Gene3D" id="3.40.50.1970">
    <property type="match status" value="1"/>
</dbReference>
<proteinExistence type="inferred from homology"/>
<evidence type="ECO:0000256" key="2">
    <source>
        <dbReference type="ARBA" id="ARBA00022723"/>
    </source>
</evidence>
<dbReference type="InterPro" id="IPR001670">
    <property type="entry name" value="ADH_Fe/GldA"/>
</dbReference>
<dbReference type="PANTHER" id="PTHR43616:SF3">
    <property type="entry name" value="HYDROXYCARBOXYLATE DEHYDROGENASE A"/>
    <property type="match status" value="1"/>
</dbReference>
<evidence type="ECO:0000256" key="1">
    <source>
        <dbReference type="ARBA" id="ARBA00007358"/>
    </source>
</evidence>
<dbReference type="EMBL" id="FOXX01000001">
    <property type="protein sequence ID" value="SFQ25897.1"/>
    <property type="molecule type" value="Genomic_DNA"/>
</dbReference>
<dbReference type="Gene3D" id="1.20.1090.10">
    <property type="entry name" value="Dehydroquinate synthase-like - alpha domain"/>
    <property type="match status" value="1"/>
</dbReference>
<keyword evidence="3" id="KW-0560">Oxidoreductase</keyword>
<dbReference type="PANTHER" id="PTHR43616">
    <property type="entry name" value="GLYCEROL DEHYDROGENASE"/>
    <property type="match status" value="1"/>
</dbReference>
<feature type="domain" description="Alcohol dehydrogenase iron-type/glycerol dehydrogenase GldA" evidence="4">
    <location>
        <begin position="7"/>
        <end position="150"/>
    </location>
</feature>
<dbReference type="PIRSF" id="PIRSF000112">
    <property type="entry name" value="Glycerol_dehydrogenase"/>
    <property type="match status" value="1"/>
</dbReference>
<reference evidence="5 6" key="1">
    <citation type="submission" date="2016-10" db="EMBL/GenBank/DDBJ databases">
        <authorList>
            <person name="Varghese N."/>
            <person name="Submissions S."/>
        </authorList>
    </citation>
    <scope>NUCLEOTIDE SEQUENCE [LARGE SCALE GENOMIC DNA]</scope>
    <source>
        <strain evidence="5 6">DSM 13796</strain>
    </source>
</reference>
<accession>A0A1I5X2H0</accession>
<dbReference type="InterPro" id="IPR016205">
    <property type="entry name" value="Glycerol_DH"/>
</dbReference>
<dbReference type="SUPFAM" id="SSF56796">
    <property type="entry name" value="Dehydroquinate synthase-like"/>
    <property type="match status" value="1"/>
</dbReference>
<dbReference type="GeneID" id="93709612"/>
<sequence length="362" mass="39083">MPVFKTPKNYISGAGILQSAGEVVAAISKNALVVGGEKAIREVQDSFMKSLDEAGVKTEISIFKGYCTEENIDKIKQHAKNAEIIIGVGGGSVLDAAKAAGDDGNKTVITVPTVAATCAAWSALSVFYDKDGRATGHQLLKQAPALVLADLALLAQAPKRFLIAGIIDTLAKWYELKPHEEYERESVAFHISLSTSKLALELIVQHAEKAILANEQREVNASFETVVDSIIELAGLVGSITNGAPRAVLAHSLHNGLTQFKRAHQSLHGELVGYGLIVQLFLEGKEAEAKQLSERIAEWGAPVTLDELGLKDTSEEIKQIINEVKLRKQALDQLTFIVDQQSFIKAVKKAEKIGKTKKIESL</sequence>
<name>A0A1I5X2H0_9BACI</name>
<keyword evidence="2" id="KW-0479">Metal-binding</keyword>
<evidence type="ECO:0000313" key="5">
    <source>
        <dbReference type="EMBL" id="SFQ25897.1"/>
    </source>
</evidence>
<evidence type="ECO:0000256" key="3">
    <source>
        <dbReference type="ARBA" id="ARBA00023002"/>
    </source>
</evidence>
<evidence type="ECO:0000259" key="4">
    <source>
        <dbReference type="Pfam" id="PF00465"/>
    </source>
</evidence>
<dbReference type="Pfam" id="PF00465">
    <property type="entry name" value="Fe-ADH"/>
    <property type="match status" value="1"/>
</dbReference>
<dbReference type="CDD" id="cd08550">
    <property type="entry name" value="GlyDH-like"/>
    <property type="match status" value="1"/>
</dbReference>
<dbReference type="PROSITE" id="PS00913">
    <property type="entry name" value="ADH_IRON_1"/>
    <property type="match status" value="1"/>
</dbReference>
<keyword evidence="6" id="KW-1185">Reference proteome</keyword>
<protein>
    <submittedName>
        <fullName evidence="5">Glycerol dehydrogenase</fullName>
    </submittedName>
</protein>
<dbReference type="RefSeq" id="WP_061802270.1">
    <property type="nucleotide sequence ID" value="NZ_FOXX01000001.1"/>
</dbReference>
<comment type="caution">
    <text evidence="5">The sequence shown here is derived from an EMBL/GenBank/DDBJ whole genome shotgun (WGS) entry which is preliminary data.</text>
</comment>
<dbReference type="InterPro" id="IPR018211">
    <property type="entry name" value="ADH_Fe_CS"/>
</dbReference>
<comment type="similarity">
    <text evidence="1">Belongs to the iron-containing alcohol dehydrogenase family.</text>
</comment>
<gene>
    <name evidence="5" type="ORF">SAMN02745910_00861</name>
</gene>